<dbReference type="InterPro" id="IPR005493">
    <property type="entry name" value="RraA/RraA-like"/>
</dbReference>
<dbReference type="EMBL" id="LAZR01001942">
    <property type="protein sequence ID" value="KKN36796.1"/>
    <property type="molecule type" value="Genomic_DNA"/>
</dbReference>
<dbReference type="GO" id="GO:0008948">
    <property type="term" value="F:oxaloacetate decarboxylase activity"/>
    <property type="evidence" value="ECO:0007669"/>
    <property type="project" value="TreeGrafter"/>
</dbReference>
<dbReference type="Gene3D" id="3.50.30.40">
    <property type="entry name" value="Ribonuclease E inhibitor RraA/RraA-like"/>
    <property type="match status" value="1"/>
</dbReference>
<dbReference type="SUPFAM" id="SSF89562">
    <property type="entry name" value="RraA-like"/>
    <property type="match status" value="1"/>
</dbReference>
<sequence>MGKFVNEQEMFDTMRDKLNAAVISDILDRLGVREQAMRADIRPVYQGAIVVGRAYTVLTTDIFQAIDDPYKGEIEAVDSLKSNDIMVVCTNRSTRTCLWGELLSTAARARGARGIVIDGYTRDVAQIKAMQFSTFATATSVVDSAGRSTVVDHGCPVNCGDVLVNTGDIIFGDIDGVVVIPKELEEEVIPLALEKVDKENLTRNELLKGTMLKTVYAKYGVL</sequence>
<name>A0A0F9SIR3_9ZZZZ</name>
<gene>
    <name evidence="1" type="ORF">LCGC14_0769960</name>
</gene>
<accession>A0A0F9SIR3</accession>
<dbReference type="PANTHER" id="PTHR33254:SF4">
    <property type="entry name" value="4-HYDROXY-4-METHYL-2-OXOGLUTARATE ALDOLASE 3-RELATED"/>
    <property type="match status" value="1"/>
</dbReference>
<dbReference type="InterPro" id="IPR036704">
    <property type="entry name" value="RraA/RraA-like_sf"/>
</dbReference>
<dbReference type="PANTHER" id="PTHR33254">
    <property type="entry name" value="4-HYDROXY-4-METHYL-2-OXOGLUTARATE ALDOLASE 3-RELATED"/>
    <property type="match status" value="1"/>
</dbReference>
<dbReference type="CDD" id="cd16841">
    <property type="entry name" value="RraA_family"/>
    <property type="match status" value="1"/>
</dbReference>
<evidence type="ECO:0000313" key="1">
    <source>
        <dbReference type="EMBL" id="KKN36796.1"/>
    </source>
</evidence>
<organism evidence="1">
    <name type="scientific">marine sediment metagenome</name>
    <dbReference type="NCBI Taxonomy" id="412755"/>
    <lineage>
        <taxon>unclassified sequences</taxon>
        <taxon>metagenomes</taxon>
        <taxon>ecological metagenomes</taxon>
    </lineage>
</organism>
<protein>
    <recommendedName>
        <fullName evidence="2">Dimethylmenaquinone methyltransferase</fullName>
    </recommendedName>
</protein>
<proteinExistence type="predicted"/>
<dbReference type="GO" id="GO:0047443">
    <property type="term" value="F:4-hydroxy-4-methyl-2-oxoglutarate aldolase activity"/>
    <property type="evidence" value="ECO:0007669"/>
    <property type="project" value="TreeGrafter"/>
</dbReference>
<comment type="caution">
    <text evidence="1">The sequence shown here is derived from an EMBL/GenBank/DDBJ whole genome shotgun (WGS) entry which is preliminary data.</text>
</comment>
<dbReference type="Pfam" id="PF03737">
    <property type="entry name" value="RraA-like"/>
    <property type="match status" value="1"/>
</dbReference>
<dbReference type="AlphaFoldDB" id="A0A0F9SIR3"/>
<reference evidence="1" key="1">
    <citation type="journal article" date="2015" name="Nature">
        <title>Complex archaea that bridge the gap between prokaryotes and eukaryotes.</title>
        <authorList>
            <person name="Spang A."/>
            <person name="Saw J.H."/>
            <person name="Jorgensen S.L."/>
            <person name="Zaremba-Niedzwiedzka K."/>
            <person name="Martijn J."/>
            <person name="Lind A.E."/>
            <person name="van Eijk R."/>
            <person name="Schleper C."/>
            <person name="Guy L."/>
            <person name="Ettema T.J."/>
        </authorList>
    </citation>
    <scope>NUCLEOTIDE SEQUENCE</scope>
</reference>
<evidence type="ECO:0008006" key="2">
    <source>
        <dbReference type="Google" id="ProtNLM"/>
    </source>
</evidence>